<evidence type="ECO:0000313" key="2">
    <source>
        <dbReference type="EMBL" id="GIY24823.1"/>
    </source>
</evidence>
<dbReference type="Proteomes" id="UP001054837">
    <property type="component" value="Unassembled WGS sequence"/>
</dbReference>
<comment type="caution">
    <text evidence="2">The sequence shown here is derived from an EMBL/GenBank/DDBJ whole genome shotgun (WGS) entry which is preliminary data.</text>
</comment>
<name>A0AAV4RSE2_9ARAC</name>
<sequence length="472" mass="54559">MFFDLYGEEYITEPDDWYYSPLDFLCTLVLKMYREFIENTHSEYSSSISDLSSYIVSTCGREDLFGRLPFFDRIFFTGQFLIMLGDFCMEGSMFTVDKLFRCVYLSWAMHLDRFSKQFYELGGWKQLRTVAASYRVPSQLLNDLFPRYLSLELTAVFYELMKEFVEFFREYEPSIRYKGTETFDELWKIFRFKCFDTNIDNIRAIENLEKFRQLPGILTNIRRLCDSDPSQVVDPMSEYSQSLHSVEKTEGVSHSARKVSQDTIPTPIDLVLSSALKNLQRNEVSGSRNDTSEVKLNNQEDIPNASKRNDPQLAKVNDVNLQHSENKASGSDRNQPQQECSLKLSNLDLNNYGAALPSTTTKVSKNHLENVEQNMEDSKKMDDFCVGSSSTTPCLVERSAVSNTAPAEHSASKYKEEQKKESESDEVQDMLRMLLVLGDREGIRFVSQTLQSSDNSMNKKRSKKRNRNRSKK</sequence>
<feature type="compositionally biased region" description="Basic residues" evidence="1">
    <location>
        <begin position="458"/>
        <end position="472"/>
    </location>
</feature>
<organism evidence="2 3">
    <name type="scientific">Caerostris darwini</name>
    <dbReference type="NCBI Taxonomy" id="1538125"/>
    <lineage>
        <taxon>Eukaryota</taxon>
        <taxon>Metazoa</taxon>
        <taxon>Ecdysozoa</taxon>
        <taxon>Arthropoda</taxon>
        <taxon>Chelicerata</taxon>
        <taxon>Arachnida</taxon>
        <taxon>Araneae</taxon>
        <taxon>Araneomorphae</taxon>
        <taxon>Entelegynae</taxon>
        <taxon>Araneoidea</taxon>
        <taxon>Araneidae</taxon>
        <taxon>Caerostris</taxon>
    </lineage>
</organism>
<protein>
    <submittedName>
        <fullName evidence="2">Uncharacterized protein</fullName>
    </submittedName>
</protein>
<feature type="compositionally biased region" description="Polar residues" evidence="1">
    <location>
        <begin position="281"/>
        <end position="301"/>
    </location>
</feature>
<dbReference type="AlphaFoldDB" id="A0AAV4RSE2"/>
<evidence type="ECO:0000256" key="1">
    <source>
        <dbReference type="SAM" id="MobiDB-lite"/>
    </source>
</evidence>
<evidence type="ECO:0000313" key="3">
    <source>
        <dbReference type="Proteomes" id="UP001054837"/>
    </source>
</evidence>
<feature type="region of interest" description="Disordered" evidence="1">
    <location>
        <begin position="281"/>
        <end position="312"/>
    </location>
</feature>
<accession>A0AAV4RSE2</accession>
<feature type="compositionally biased region" description="Basic and acidic residues" evidence="1">
    <location>
        <begin position="410"/>
        <end position="422"/>
    </location>
</feature>
<feature type="region of interest" description="Disordered" evidence="1">
    <location>
        <begin position="448"/>
        <end position="472"/>
    </location>
</feature>
<keyword evidence="3" id="KW-1185">Reference proteome</keyword>
<feature type="region of interest" description="Disordered" evidence="1">
    <location>
        <begin position="401"/>
        <end position="426"/>
    </location>
</feature>
<reference evidence="2 3" key="1">
    <citation type="submission" date="2021-06" db="EMBL/GenBank/DDBJ databases">
        <title>Caerostris darwini draft genome.</title>
        <authorList>
            <person name="Kono N."/>
            <person name="Arakawa K."/>
        </authorList>
    </citation>
    <scope>NUCLEOTIDE SEQUENCE [LARGE SCALE GENOMIC DNA]</scope>
</reference>
<feature type="region of interest" description="Disordered" evidence="1">
    <location>
        <begin position="235"/>
        <end position="260"/>
    </location>
</feature>
<gene>
    <name evidence="2" type="ORF">CDAR_533241</name>
</gene>
<proteinExistence type="predicted"/>
<dbReference type="EMBL" id="BPLQ01006746">
    <property type="protein sequence ID" value="GIY24823.1"/>
    <property type="molecule type" value="Genomic_DNA"/>
</dbReference>